<evidence type="ECO:0000313" key="2">
    <source>
        <dbReference type="EMBL" id="KAK5944536.1"/>
    </source>
</evidence>
<organism evidence="2 3">
    <name type="scientific">Knufia obscura</name>
    <dbReference type="NCBI Taxonomy" id="1635080"/>
    <lineage>
        <taxon>Eukaryota</taxon>
        <taxon>Fungi</taxon>
        <taxon>Dikarya</taxon>
        <taxon>Ascomycota</taxon>
        <taxon>Pezizomycotina</taxon>
        <taxon>Eurotiomycetes</taxon>
        <taxon>Chaetothyriomycetidae</taxon>
        <taxon>Chaetothyriales</taxon>
        <taxon>Trichomeriaceae</taxon>
        <taxon>Knufia</taxon>
    </lineage>
</organism>
<gene>
    <name evidence="2" type="ORF">PMZ80_003818</name>
</gene>
<dbReference type="EMBL" id="JAVHJV010000003">
    <property type="protein sequence ID" value="KAK5944536.1"/>
    <property type="molecule type" value="Genomic_DNA"/>
</dbReference>
<dbReference type="GeneID" id="89997267"/>
<feature type="region of interest" description="Disordered" evidence="1">
    <location>
        <begin position="1"/>
        <end position="20"/>
    </location>
</feature>
<feature type="compositionally biased region" description="Polar residues" evidence="1">
    <location>
        <begin position="304"/>
        <end position="314"/>
    </location>
</feature>
<reference evidence="2 3" key="1">
    <citation type="journal article" date="2023" name="Res Sq">
        <title>Genomic and morphological characterization of Knufia obscura isolated from the Mars 2020 spacecraft assembly facility.</title>
        <authorList>
            <person name="Chander A.M."/>
            <person name="Teixeira M.M."/>
            <person name="Singh N.K."/>
            <person name="Williams M.P."/>
            <person name="Parker C.W."/>
            <person name="Leo P."/>
            <person name="Stajich J.E."/>
            <person name="Torok T."/>
            <person name="Tighe S."/>
            <person name="Mason C.E."/>
            <person name="Venkateswaran K."/>
        </authorList>
    </citation>
    <scope>NUCLEOTIDE SEQUENCE [LARGE SCALE GENOMIC DNA]</scope>
    <source>
        <strain evidence="2 3">CCFEE 5817</strain>
    </source>
</reference>
<evidence type="ECO:0000256" key="1">
    <source>
        <dbReference type="SAM" id="MobiDB-lite"/>
    </source>
</evidence>
<feature type="compositionally biased region" description="Polar residues" evidence="1">
    <location>
        <begin position="571"/>
        <end position="588"/>
    </location>
</feature>
<protein>
    <submittedName>
        <fullName evidence="2">Uncharacterized protein</fullName>
    </submittedName>
</protein>
<name>A0ABR0RVA1_9EURO</name>
<dbReference type="RefSeq" id="XP_064732626.1">
    <property type="nucleotide sequence ID" value="XM_064872246.1"/>
</dbReference>
<proteinExistence type="predicted"/>
<feature type="region of interest" description="Disordered" evidence="1">
    <location>
        <begin position="560"/>
        <end position="594"/>
    </location>
</feature>
<keyword evidence="3" id="KW-1185">Reference proteome</keyword>
<comment type="caution">
    <text evidence="2">The sequence shown here is derived from an EMBL/GenBank/DDBJ whole genome shotgun (WGS) entry which is preliminary data.</text>
</comment>
<sequence length="873" mass="97371">MDNKTSSAKQQEKWIITHTEPAPTEKDFDEIIWRLLPNPDPDARSEIAQQMAVPLDPHKRCPTSIIFVQHRNLDLSRSSFIYVHSDNVFAKSFEMDDDGHLMHTTRSCEGNRNKTSIEDPIQLTYEWGADDSAELHLILDDRLREHNCFQLTARPPLNSKRAYGKPVKQPKPRPCSFTFLVAVDFTHPDFLRSFNHRRQTFTEVAATAFYCFLKALEFTSERKHLAQITAQQDSYAEFLRITHPVSDDMPAIRREEKNATQAQRQQDKKTKKELKKSSIRSLIASNKISLPCGEPQDYARMSEESSGSGPQSASIEPARRLVEWRAGPSANSSADTFTTTIEEASTEGSDASTLIEDPEVVANDLYDDIAHTQEVELRPQAASSCERPRRHLSRSSSQSQSASQSNDIVSVSSSPISPKIPELSRASTPSRVSCKSLAPSDLIDEEAQGAKLAARHPLEHDTLLMTMDSCGDEKTSPTISAADLDKEATAHQADVHNGVNGTNILSPIHEERLASGAMTSPSETLVDDASLEQLNTPLSKLSLSSDASTVVPEEQPIALLIRNGNKKRPQKPTQRLSSRVSSARTSPVKTRKPPACLLRRGSSSVLPIQTGEFMHVVGPSAAYTRFTDYAQRGLLKSNLLDGDVCFSYARPNVMTNCWLPDCQRPTNSCDSRTALCPRCGPYSYVRYCSVRHLHIDARRHYTEDCGRRPNHLPYIDEATIHPVNNPPRPFIGCMSSMNDSFERHRQALYHSYPPDVQVDYYIFSDADNLVAREGPDAAVTSAMLAKYRGTGSVIATVQISPKDVQKAQFASLLENLLSLGCAAGTLDQISCGIFFLLIKSDLQDQDLWDESMIDRVCLAMQLEFGWRVPPRYY</sequence>
<accession>A0ABR0RVA1</accession>
<dbReference type="Proteomes" id="UP001334248">
    <property type="component" value="Unassembled WGS sequence"/>
</dbReference>
<feature type="compositionally biased region" description="Low complexity" evidence="1">
    <location>
        <begin position="394"/>
        <end position="424"/>
    </location>
</feature>
<feature type="region of interest" description="Disordered" evidence="1">
    <location>
        <begin position="374"/>
        <end position="433"/>
    </location>
</feature>
<feature type="region of interest" description="Disordered" evidence="1">
    <location>
        <begin position="256"/>
        <end position="278"/>
    </location>
</feature>
<feature type="region of interest" description="Disordered" evidence="1">
    <location>
        <begin position="290"/>
        <end position="316"/>
    </location>
</feature>
<evidence type="ECO:0000313" key="3">
    <source>
        <dbReference type="Proteomes" id="UP001334248"/>
    </source>
</evidence>